<evidence type="ECO:0000256" key="11">
    <source>
        <dbReference type="SAM" id="Phobius"/>
    </source>
</evidence>
<dbReference type="CDD" id="cd00082">
    <property type="entry name" value="HisKA"/>
    <property type="match status" value="1"/>
</dbReference>
<dbReference type="InterPro" id="IPR050428">
    <property type="entry name" value="TCS_sensor_his_kinase"/>
</dbReference>
<keyword evidence="8 11" id="KW-1133">Transmembrane helix</keyword>
<proteinExistence type="predicted"/>
<dbReference type="Gene3D" id="1.10.287.130">
    <property type="match status" value="1"/>
</dbReference>
<evidence type="ECO:0000256" key="2">
    <source>
        <dbReference type="ARBA" id="ARBA00004141"/>
    </source>
</evidence>
<keyword evidence="14" id="KW-0547">Nucleotide-binding</keyword>
<evidence type="ECO:0000256" key="6">
    <source>
        <dbReference type="ARBA" id="ARBA00022692"/>
    </source>
</evidence>
<protein>
    <recommendedName>
        <fullName evidence="3">histidine kinase</fullName>
        <ecNumber evidence="3">2.7.13.3</ecNumber>
    </recommendedName>
</protein>
<evidence type="ECO:0000256" key="4">
    <source>
        <dbReference type="ARBA" id="ARBA00022553"/>
    </source>
</evidence>
<dbReference type="Pfam" id="PF00512">
    <property type="entry name" value="HisKA"/>
    <property type="match status" value="1"/>
</dbReference>
<keyword evidence="15" id="KW-1185">Reference proteome</keyword>
<evidence type="ECO:0000256" key="10">
    <source>
        <dbReference type="ARBA" id="ARBA00023136"/>
    </source>
</evidence>
<keyword evidence="4" id="KW-0597">Phosphoprotein</keyword>
<dbReference type="InterPro" id="IPR003660">
    <property type="entry name" value="HAMP_dom"/>
</dbReference>
<keyword evidence="6 11" id="KW-0812">Transmembrane</keyword>
<dbReference type="Pfam" id="PF00672">
    <property type="entry name" value="HAMP"/>
    <property type="match status" value="1"/>
</dbReference>
<dbReference type="InterPro" id="IPR004358">
    <property type="entry name" value="Sig_transdc_His_kin-like_C"/>
</dbReference>
<evidence type="ECO:0000256" key="3">
    <source>
        <dbReference type="ARBA" id="ARBA00012438"/>
    </source>
</evidence>
<evidence type="ECO:0000256" key="9">
    <source>
        <dbReference type="ARBA" id="ARBA00023012"/>
    </source>
</evidence>
<dbReference type="PANTHER" id="PTHR45436">
    <property type="entry name" value="SENSOR HISTIDINE KINASE YKOH"/>
    <property type="match status" value="1"/>
</dbReference>
<dbReference type="InterPro" id="IPR036890">
    <property type="entry name" value="HATPase_C_sf"/>
</dbReference>
<feature type="transmembrane region" description="Helical" evidence="11">
    <location>
        <begin position="7"/>
        <end position="29"/>
    </location>
</feature>
<keyword evidence="9" id="KW-0902">Two-component regulatory system</keyword>
<dbReference type="CDD" id="cd00075">
    <property type="entry name" value="HATPase"/>
    <property type="match status" value="1"/>
</dbReference>
<comment type="catalytic activity">
    <reaction evidence="1">
        <text>ATP + protein L-histidine = ADP + protein N-phospho-L-histidine.</text>
        <dbReference type="EC" id="2.7.13.3"/>
    </reaction>
</comment>
<dbReference type="SMART" id="SM00304">
    <property type="entry name" value="HAMP"/>
    <property type="match status" value="1"/>
</dbReference>
<dbReference type="InterPro" id="IPR036097">
    <property type="entry name" value="HisK_dim/P_sf"/>
</dbReference>
<feature type="domain" description="HAMP" evidence="13">
    <location>
        <begin position="178"/>
        <end position="231"/>
    </location>
</feature>
<dbReference type="EC" id="2.7.13.3" evidence="3"/>
<name>A0ABT9BDP4_9BACT</name>
<feature type="domain" description="Histidine kinase" evidence="12">
    <location>
        <begin position="239"/>
        <end position="454"/>
    </location>
</feature>
<dbReference type="EMBL" id="JAUQSY010000005">
    <property type="protein sequence ID" value="MDO7874811.1"/>
    <property type="molecule type" value="Genomic_DNA"/>
</dbReference>
<dbReference type="SUPFAM" id="SSF55874">
    <property type="entry name" value="ATPase domain of HSP90 chaperone/DNA topoisomerase II/histidine kinase"/>
    <property type="match status" value="1"/>
</dbReference>
<evidence type="ECO:0000313" key="15">
    <source>
        <dbReference type="Proteomes" id="UP001176429"/>
    </source>
</evidence>
<comment type="caution">
    <text evidence="14">The sequence shown here is derived from an EMBL/GenBank/DDBJ whole genome shotgun (WGS) entry which is preliminary data.</text>
</comment>
<dbReference type="CDD" id="cd06225">
    <property type="entry name" value="HAMP"/>
    <property type="match status" value="1"/>
</dbReference>
<evidence type="ECO:0000259" key="12">
    <source>
        <dbReference type="PROSITE" id="PS50109"/>
    </source>
</evidence>
<dbReference type="InterPro" id="IPR003594">
    <property type="entry name" value="HATPase_dom"/>
</dbReference>
<dbReference type="Gene3D" id="3.30.565.10">
    <property type="entry name" value="Histidine kinase-like ATPase, C-terminal domain"/>
    <property type="match status" value="1"/>
</dbReference>
<dbReference type="PROSITE" id="PS50885">
    <property type="entry name" value="HAMP"/>
    <property type="match status" value="1"/>
</dbReference>
<gene>
    <name evidence="14" type="ORF">Q5H93_08725</name>
</gene>
<keyword evidence="5" id="KW-0808">Transferase</keyword>
<reference evidence="14" key="1">
    <citation type="submission" date="2023-07" db="EMBL/GenBank/DDBJ databases">
        <authorList>
            <person name="Kim M.K."/>
        </authorList>
    </citation>
    <scope>NUCLEOTIDE SEQUENCE</scope>
    <source>
        <strain evidence="14">ASUV-10-1</strain>
    </source>
</reference>
<evidence type="ECO:0000256" key="1">
    <source>
        <dbReference type="ARBA" id="ARBA00000085"/>
    </source>
</evidence>
<dbReference type="InterPro" id="IPR003661">
    <property type="entry name" value="HisK_dim/P_dom"/>
</dbReference>
<feature type="transmembrane region" description="Helical" evidence="11">
    <location>
        <begin position="154"/>
        <end position="177"/>
    </location>
</feature>
<dbReference type="GO" id="GO:0005524">
    <property type="term" value="F:ATP binding"/>
    <property type="evidence" value="ECO:0007669"/>
    <property type="project" value="UniProtKB-KW"/>
</dbReference>
<dbReference type="SMART" id="SM00388">
    <property type="entry name" value="HisKA"/>
    <property type="match status" value="1"/>
</dbReference>
<dbReference type="Pfam" id="PF02518">
    <property type="entry name" value="HATPase_c"/>
    <property type="match status" value="1"/>
</dbReference>
<dbReference type="PANTHER" id="PTHR45436:SF15">
    <property type="entry name" value="SENSOR HISTIDINE KINASE CUSS"/>
    <property type="match status" value="1"/>
</dbReference>
<keyword evidence="10 11" id="KW-0472">Membrane</keyword>
<evidence type="ECO:0000256" key="8">
    <source>
        <dbReference type="ARBA" id="ARBA00022989"/>
    </source>
</evidence>
<keyword evidence="7" id="KW-0418">Kinase</keyword>
<dbReference type="SMART" id="SM00387">
    <property type="entry name" value="HATPase_c"/>
    <property type="match status" value="1"/>
</dbReference>
<comment type="subcellular location">
    <subcellularLocation>
        <location evidence="2">Membrane</location>
        <topology evidence="2">Multi-pass membrane protein</topology>
    </subcellularLocation>
</comment>
<dbReference type="PROSITE" id="PS50109">
    <property type="entry name" value="HIS_KIN"/>
    <property type="match status" value="1"/>
</dbReference>
<evidence type="ECO:0000256" key="7">
    <source>
        <dbReference type="ARBA" id="ARBA00022777"/>
    </source>
</evidence>
<keyword evidence="14" id="KW-0067">ATP-binding</keyword>
<evidence type="ECO:0000259" key="13">
    <source>
        <dbReference type="PROSITE" id="PS50885"/>
    </source>
</evidence>
<dbReference type="SUPFAM" id="SSF47384">
    <property type="entry name" value="Homodimeric domain of signal transducing histidine kinase"/>
    <property type="match status" value="1"/>
</dbReference>
<evidence type="ECO:0000256" key="5">
    <source>
        <dbReference type="ARBA" id="ARBA00022679"/>
    </source>
</evidence>
<dbReference type="SUPFAM" id="SSF158472">
    <property type="entry name" value="HAMP domain-like"/>
    <property type="match status" value="1"/>
</dbReference>
<organism evidence="14 15">
    <name type="scientific">Hymenobacter aranciens</name>
    <dbReference type="NCBI Taxonomy" id="3063996"/>
    <lineage>
        <taxon>Bacteria</taxon>
        <taxon>Pseudomonadati</taxon>
        <taxon>Bacteroidota</taxon>
        <taxon>Cytophagia</taxon>
        <taxon>Cytophagales</taxon>
        <taxon>Hymenobacteraceae</taxon>
        <taxon>Hymenobacter</taxon>
    </lineage>
</organism>
<accession>A0ABT9BDP4</accession>
<dbReference type="InterPro" id="IPR005467">
    <property type="entry name" value="His_kinase_dom"/>
</dbReference>
<evidence type="ECO:0000313" key="14">
    <source>
        <dbReference type="EMBL" id="MDO7874811.1"/>
    </source>
</evidence>
<dbReference type="Proteomes" id="UP001176429">
    <property type="component" value="Unassembled WGS sequence"/>
</dbReference>
<sequence>MLIRTKLVLRFTLLVAGILLAFSAFVYYFQAEGRQQRFQTRLLSKAGLVGRVLLRRRPLGNTGSELRARDLLTTAQELISIYGPGGRLLYTSDTTTANSLFKKQYKLGAEQQNWLTVAEGRRETVMLRYAYTGQTYQIFVSSVDELGWANIDKLALVLVVGNVGALLLIILTGWLFANEFLRPVARVVTQVEQINASNLSQRVDEGNQRDEIAQLAITFNQMLGRVQHAFEAQRSFLSNASHELRTPLTTLQGTLETSLDYDKTLADSQYSMQSALLDVRHLIDLTNGLLTLARTDAAALDQRPVRLDECLSQAIGYAQGKYPGREFRQTFGQLPADDSDVFALRGNPQLLTTALLNLLDNAAKYSTGLVTVELGYSNATTLLVSVEDSGAGIAATDLRLVFEPLFRAAGVAKVQGSGLGLPLTQKIIRLHGGRVELSSVEGQGTTARVWLPVG</sequence>
<dbReference type="PRINTS" id="PR00344">
    <property type="entry name" value="BCTRLSENSOR"/>
</dbReference>
<dbReference type="Gene3D" id="6.10.340.10">
    <property type="match status" value="1"/>
</dbReference>
<dbReference type="RefSeq" id="WP_305006127.1">
    <property type="nucleotide sequence ID" value="NZ_JAUQSY010000005.1"/>
</dbReference>